<keyword evidence="2" id="KW-1185">Reference proteome</keyword>
<protein>
    <submittedName>
        <fullName evidence="1">Ferredoxin, 2Fe-2s</fullName>
    </submittedName>
</protein>
<dbReference type="Proteomes" id="UP000675880">
    <property type="component" value="Unassembled WGS sequence"/>
</dbReference>
<evidence type="ECO:0000313" key="2">
    <source>
        <dbReference type="Proteomes" id="UP000675880"/>
    </source>
</evidence>
<proteinExistence type="predicted"/>
<sequence length="108" mass="11550">MPKPKHHILVCTNARPPGHPKPSCGGQGSAQLLMTFNMGLMQRGIMPGEVLVTGSSCLGPCEQGPTVVVYPEGTWYSKVTEADVATILDEHIKGGKPAEKLNPDSIWK</sequence>
<dbReference type="Gene3D" id="3.40.30.10">
    <property type="entry name" value="Glutaredoxin"/>
    <property type="match status" value="1"/>
</dbReference>
<evidence type="ECO:0000313" key="1">
    <source>
        <dbReference type="EMBL" id="CAE6765534.1"/>
    </source>
</evidence>
<comment type="caution">
    <text evidence="1">The sequence shown here is derived from an EMBL/GenBank/DDBJ whole genome shotgun (WGS) entry which is preliminary data.</text>
</comment>
<organism evidence="1 2">
    <name type="scientific">Nitrospira defluvii</name>
    <dbReference type="NCBI Taxonomy" id="330214"/>
    <lineage>
        <taxon>Bacteria</taxon>
        <taxon>Pseudomonadati</taxon>
        <taxon>Nitrospirota</taxon>
        <taxon>Nitrospiria</taxon>
        <taxon>Nitrospirales</taxon>
        <taxon>Nitrospiraceae</taxon>
        <taxon>Nitrospira</taxon>
    </lineage>
</organism>
<dbReference type="SUPFAM" id="SSF52833">
    <property type="entry name" value="Thioredoxin-like"/>
    <property type="match status" value="1"/>
</dbReference>
<dbReference type="EMBL" id="CAJNBJ010000017">
    <property type="protein sequence ID" value="CAE6765534.1"/>
    <property type="molecule type" value="Genomic_DNA"/>
</dbReference>
<name>A0ABM8RQ44_9BACT</name>
<dbReference type="CDD" id="cd02980">
    <property type="entry name" value="TRX_Fd_family"/>
    <property type="match status" value="1"/>
</dbReference>
<dbReference type="InterPro" id="IPR036249">
    <property type="entry name" value="Thioredoxin-like_sf"/>
</dbReference>
<dbReference type="RefSeq" id="WP_213042910.1">
    <property type="nucleotide sequence ID" value="NZ_CAJNBJ010000017.1"/>
</dbReference>
<reference evidence="1 2" key="1">
    <citation type="submission" date="2021-02" db="EMBL/GenBank/DDBJ databases">
        <authorList>
            <person name="Han P."/>
        </authorList>
    </citation>
    <scope>NUCLEOTIDE SEQUENCE [LARGE SCALE GENOMIC DNA]</scope>
    <source>
        <strain evidence="1">Candidatus Nitrospira sp. ZN2</strain>
    </source>
</reference>
<gene>
    <name evidence="1" type="ORF">NSPZN2_40021</name>
</gene>
<accession>A0ABM8RQ44</accession>